<feature type="domain" description="Menorin-like" evidence="2">
    <location>
        <begin position="1"/>
        <end position="38"/>
    </location>
</feature>
<evidence type="ECO:0000313" key="3">
    <source>
        <dbReference type="EMBL" id="KAL0193602.1"/>
    </source>
</evidence>
<dbReference type="PANTHER" id="PTHR21184">
    <property type="entry name" value="MENORIN (DENDRITIC BRANCHING PROTEIN)"/>
    <property type="match status" value="1"/>
</dbReference>
<gene>
    <name evidence="3" type="ORF">M9458_011898</name>
</gene>
<evidence type="ECO:0000259" key="2">
    <source>
        <dbReference type="Pfam" id="PF10223"/>
    </source>
</evidence>
<feature type="non-terminal residue" evidence="3">
    <location>
        <position position="1"/>
    </location>
</feature>
<dbReference type="AlphaFoldDB" id="A0ABD0R6P2"/>
<name>A0ABD0R6P2_CIRMR</name>
<organism evidence="3 4">
    <name type="scientific">Cirrhinus mrigala</name>
    <name type="common">Mrigala</name>
    <dbReference type="NCBI Taxonomy" id="683832"/>
    <lineage>
        <taxon>Eukaryota</taxon>
        <taxon>Metazoa</taxon>
        <taxon>Chordata</taxon>
        <taxon>Craniata</taxon>
        <taxon>Vertebrata</taxon>
        <taxon>Euteleostomi</taxon>
        <taxon>Actinopterygii</taxon>
        <taxon>Neopterygii</taxon>
        <taxon>Teleostei</taxon>
        <taxon>Ostariophysi</taxon>
        <taxon>Cypriniformes</taxon>
        <taxon>Cyprinidae</taxon>
        <taxon>Labeoninae</taxon>
        <taxon>Labeonini</taxon>
        <taxon>Cirrhinus</taxon>
    </lineage>
</organism>
<dbReference type="Pfam" id="PF10223">
    <property type="entry name" value="Menorin_N"/>
    <property type="match status" value="1"/>
</dbReference>
<protein>
    <recommendedName>
        <fullName evidence="2">Menorin-like domain-containing protein</fullName>
    </recommendedName>
</protein>
<dbReference type="EMBL" id="JAMKFB020000005">
    <property type="protein sequence ID" value="KAL0193602.1"/>
    <property type="molecule type" value="Genomic_DNA"/>
</dbReference>
<dbReference type="Proteomes" id="UP001529510">
    <property type="component" value="Unassembled WGS sequence"/>
</dbReference>
<comment type="similarity">
    <text evidence="1">Belongs to the menorin family.</text>
</comment>
<dbReference type="InterPro" id="IPR019356">
    <property type="entry name" value="Menorin_dom"/>
</dbReference>
<dbReference type="PANTHER" id="PTHR21184:SF3">
    <property type="entry name" value="PROTEIN FAM151B"/>
    <property type="match status" value="1"/>
</dbReference>
<sequence>YSLTVWTGQHDILKVEDLVIYRQNFSKTRIYYDLLESQIKQFKALPGYS</sequence>
<comment type="caution">
    <text evidence="3">The sequence shown here is derived from an EMBL/GenBank/DDBJ whole genome shotgun (WGS) entry which is preliminary data.</text>
</comment>
<accession>A0ABD0R6P2</accession>
<reference evidence="3 4" key="1">
    <citation type="submission" date="2024-05" db="EMBL/GenBank/DDBJ databases">
        <title>Genome sequencing and assembly of Indian major carp, Cirrhinus mrigala (Hamilton, 1822).</title>
        <authorList>
            <person name="Mohindra V."/>
            <person name="Chowdhury L.M."/>
            <person name="Lal K."/>
            <person name="Jena J.K."/>
        </authorList>
    </citation>
    <scope>NUCLEOTIDE SEQUENCE [LARGE SCALE GENOMIC DNA]</scope>
    <source>
        <strain evidence="3">CM1030</strain>
        <tissue evidence="3">Blood</tissue>
    </source>
</reference>
<evidence type="ECO:0000313" key="4">
    <source>
        <dbReference type="Proteomes" id="UP001529510"/>
    </source>
</evidence>
<proteinExistence type="inferred from homology"/>
<evidence type="ECO:0000256" key="1">
    <source>
        <dbReference type="ARBA" id="ARBA00044953"/>
    </source>
</evidence>
<keyword evidence="4" id="KW-1185">Reference proteome</keyword>